<reference evidence="1" key="2">
    <citation type="submission" date="2021-04" db="EMBL/GenBank/DDBJ databases">
        <authorList>
            <person name="Gilroy R."/>
        </authorList>
    </citation>
    <scope>NUCLEOTIDE SEQUENCE</scope>
    <source>
        <strain evidence="1">14324</strain>
    </source>
</reference>
<dbReference type="PANTHER" id="PTHR41260">
    <property type="entry name" value="PROTEIN ECSC"/>
    <property type="match status" value="1"/>
</dbReference>
<dbReference type="AlphaFoldDB" id="A0A9D2DTL9"/>
<dbReference type="Pfam" id="PF12787">
    <property type="entry name" value="EcsC"/>
    <property type="match status" value="1"/>
</dbReference>
<gene>
    <name evidence="1" type="ORF">IAA21_08050</name>
</gene>
<reference evidence="1" key="1">
    <citation type="journal article" date="2021" name="PeerJ">
        <title>Extensive microbial diversity within the chicken gut microbiome revealed by metagenomics and culture.</title>
        <authorList>
            <person name="Gilroy R."/>
            <person name="Ravi A."/>
            <person name="Getino M."/>
            <person name="Pursley I."/>
            <person name="Horton D.L."/>
            <person name="Alikhan N.F."/>
            <person name="Baker D."/>
            <person name="Gharbi K."/>
            <person name="Hall N."/>
            <person name="Watson M."/>
            <person name="Adriaenssens E.M."/>
            <person name="Foster-Nyarko E."/>
            <person name="Jarju S."/>
            <person name="Secka A."/>
            <person name="Antonio M."/>
            <person name="Oren A."/>
            <person name="Chaudhuri R.R."/>
            <person name="La Ragione R."/>
            <person name="Hildebrand F."/>
            <person name="Pallen M.J."/>
        </authorList>
    </citation>
    <scope>NUCLEOTIDE SEQUENCE</scope>
    <source>
        <strain evidence="1">14324</strain>
    </source>
</reference>
<evidence type="ECO:0000313" key="2">
    <source>
        <dbReference type="Proteomes" id="UP000824041"/>
    </source>
</evidence>
<dbReference type="Proteomes" id="UP000824041">
    <property type="component" value="Unassembled WGS sequence"/>
</dbReference>
<dbReference type="PANTHER" id="PTHR41260:SF1">
    <property type="entry name" value="PROTEIN ECSC"/>
    <property type="match status" value="1"/>
</dbReference>
<organism evidence="1 2">
    <name type="scientific">Candidatus Blautia faecigallinarum</name>
    <dbReference type="NCBI Taxonomy" id="2838488"/>
    <lineage>
        <taxon>Bacteria</taxon>
        <taxon>Bacillati</taxon>
        <taxon>Bacillota</taxon>
        <taxon>Clostridia</taxon>
        <taxon>Lachnospirales</taxon>
        <taxon>Lachnospiraceae</taxon>
        <taxon>Blautia</taxon>
    </lineage>
</organism>
<accession>A0A9D2DTL9</accession>
<sequence length="278" mass="32064">MGRAQKKTPWEKEWELLVKKEQKYLEQRDRKKESALNRFLEEKIPETLQGRLDAAFSKAFGLIFDKGLGIIEKTYRKEELKKAYQVDIYAASVREDRRSLRRFSRKAGTSGQKNLLLSGVEGIGLGVLGIGLPDIPLFTGMILKSIYELALHYGFSYETEEDRYFILLLIRGALSYGKQLSEIQEETDRFLSLETLPDGYDRECEIRKTAQALSGELLYMKFLQGIPLVGAAGGIYDAVYLKRILAYGRLKYQKRFLLKHKDGISRKEWDREDGQRGE</sequence>
<proteinExistence type="predicted"/>
<dbReference type="EMBL" id="DXBU01000109">
    <property type="protein sequence ID" value="HIZ22729.1"/>
    <property type="molecule type" value="Genomic_DNA"/>
</dbReference>
<name>A0A9D2DTL9_9FIRM</name>
<protein>
    <submittedName>
        <fullName evidence="1">EcsC family protein</fullName>
    </submittedName>
</protein>
<dbReference type="InterPro" id="IPR024787">
    <property type="entry name" value="EcsC"/>
</dbReference>
<comment type="caution">
    <text evidence="1">The sequence shown here is derived from an EMBL/GenBank/DDBJ whole genome shotgun (WGS) entry which is preliminary data.</text>
</comment>
<evidence type="ECO:0000313" key="1">
    <source>
        <dbReference type="EMBL" id="HIZ22729.1"/>
    </source>
</evidence>